<dbReference type="PROSITE" id="PS50883">
    <property type="entry name" value="EAL"/>
    <property type="match status" value="1"/>
</dbReference>
<dbReference type="SUPFAM" id="SSF55073">
    <property type="entry name" value="Nucleotide cyclase"/>
    <property type="match status" value="1"/>
</dbReference>
<dbReference type="SMART" id="SM00267">
    <property type="entry name" value="GGDEF"/>
    <property type="match status" value="1"/>
</dbReference>
<dbReference type="CDD" id="cd01949">
    <property type="entry name" value="GGDEF"/>
    <property type="match status" value="1"/>
</dbReference>
<keyword evidence="4" id="KW-1185">Reference proteome</keyword>
<dbReference type="Gene3D" id="3.20.20.450">
    <property type="entry name" value="EAL domain"/>
    <property type="match status" value="1"/>
</dbReference>
<dbReference type="PANTHER" id="PTHR33121:SF70">
    <property type="entry name" value="SIGNALING PROTEIN YKOW"/>
    <property type="match status" value="1"/>
</dbReference>
<dbReference type="Proteomes" id="UP001183176">
    <property type="component" value="Unassembled WGS sequence"/>
</dbReference>
<sequence>MSDLDSGCRADCPPRSLVLLENRGTAAVLLAADSTVLWTSAQYRQLVGCDSPLGRPWAATLPEDMAPHAQRLVAGLLNHQDLDEILVSARPRPRWFGVTSAAARGADGPPSGVLLEVAELTGTDDPATPSSAPVIRDQLTGLYNRRAFLDLAGLDVPKLSPFHAVAFVDVRRFRSINELWGHFAGDECLIAVGRWLRSIVSPGDLVARLSGDEFLILCTAGSELAGELRQSAERTLDIAGRPIRVALQAGLARRQPGGSLLDTAEQAERALGAAKREPWRTVVEWLPRHSAAASEVATLEDAVRQAVSAGEVAVHFQPLVNLARQEVHGFESLIRLGGAAGELPVERIIAASHQLGLTPHLAEVVFDQALAGGRSLRNRFPGAVIGINISRQFLGTGLAIDTVVRCATRAGLPLSQVVVELTEMRRGAELGLRMVIDDFGRGETSLALLRTLPLSAIKLDRSLLPVDDDPRAWNFLEGAASLLRNLTDDLVVEGVETAFQSRRLREIGIELQQGYLFGHPKPSDYWLAHPVPVPLPR</sequence>
<reference evidence="4" key="1">
    <citation type="submission" date="2023-07" db="EMBL/GenBank/DDBJ databases">
        <title>30 novel species of actinomycetes from the DSMZ collection.</title>
        <authorList>
            <person name="Nouioui I."/>
        </authorList>
    </citation>
    <scope>NUCLEOTIDE SEQUENCE [LARGE SCALE GENOMIC DNA]</scope>
    <source>
        <strain evidence="4">DSM 44399</strain>
    </source>
</reference>
<dbReference type="PANTHER" id="PTHR33121">
    <property type="entry name" value="CYCLIC DI-GMP PHOSPHODIESTERASE PDEF"/>
    <property type="match status" value="1"/>
</dbReference>
<dbReference type="Pfam" id="PF00563">
    <property type="entry name" value="EAL"/>
    <property type="match status" value="1"/>
</dbReference>
<dbReference type="SMART" id="SM00052">
    <property type="entry name" value="EAL"/>
    <property type="match status" value="1"/>
</dbReference>
<dbReference type="InterPro" id="IPR001633">
    <property type="entry name" value="EAL_dom"/>
</dbReference>
<evidence type="ECO:0000259" key="2">
    <source>
        <dbReference type="PROSITE" id="PS50887"/>
    </source>
</evidence>
<proteinExistence type="predicted"/>
<dbReference type="InterPro" id="IPR043128">
    <property type="entry name" value="Rev_trsase/Diguanyl_cyclase"/>
</dbReference>
<dbReference type="Pfam" id="PF00990">
    <property type="entry name" value="GGDEF"/>
    <property type="match status" value="1"/>
</dbReference>
<dbReference type="SUPFAM" id="SSF141868">
    <property type="entry name" value="EAL domain-like"/>
    <property type="match status" value="1"/>
</dbReference>
<dbReference type="NCBIfam" id="TIGR00254">
    <property type="entry name" value="GGDEF"/>
    <property type="match status" value="1"/>
</dbReference>
<protein>
    <submittedName>
        <fullName evidence="3">EAL domain-containing protein</fullName>
    </submittedName>
</protein>
<dbReference type="InterPro" id="IPR035919">
    <property type="entry name" value="EAL_sf"/>
</dbReference>
<evidence type="ECO:0000313" key="4">
    <source>
        <dbReference type="Proteomes" id="UP001183176"/>
    </source>
</evidence>
<accession>A0ABU2J5I0</accession>
<name>A0ABU2J5I0_9ACTN</name>
<dbReference type="CDD" id="cd01948">
    <property type="entry name" value="EAL"/>
    <property type="match status" value="1"/>
</dbReference>
<organism evidence="3 4">
    <name type="scientific">Jatrophihabitans lederbergiae</name>
    <dbReference type="NCBI Taxonomy" id="3075547"/>
    <lineage>
        <taxon>Bacteria</taxon>
        <taxon>Bacillati</taxon>
        <taxon>Actinomycetota</taxon>
        <taxon>Actinomycetes</taxon>
        <taxon>Jatrophihabitantales</taxon>
        <taxon>Jatrophihabitantaceae</taxon>
        <taxon>Jatrophihabitans</taxon>
    </lineage>
</organism>
<dbReference type="EMBL" id="JAVREH010000001">
    <property type="protein sequence ID" value="MDT0259884.1"/>
    <property type="molecule type" value="Genomic_DNA"/>
</dbReference>
<dbReference type="InterPro" id="IPR029787">
    <property type="entry name" value="Nucleotide_cyclase"/>
</dbReference>
<comment type="caution">
    <text evidence="3">The sequence shown here is derived from an EMBL/GenBank/DDBJ whole genome shotgun (WGS) entry which is preliminary data.</text>
</comment>
<feature type="domain" description="EAL" evidence="1">
    <location>
        <begin position="296"/>
        <end position="534"/>
    </location>
</feature>
<dbReference type="PROSITE" id="PS50887">
    <property type="entry name" value="GGDEF"/>
    <property type="match status" value="1"/>
</dbReference>
<evidence type="ECO:0000313" key="3">
    <source>
        <dbReference type="EMBL" id="MDT0259884.1"/>
    </source>
</evidence>
<dbReference type="InterPro" id="IPR000160">
    <property type="entry name" value="GGDEF_dom"/>
</dbReference>
<dbReference type="Gene3D" id="3.30.70.270">
    <property type="match status" value="1"/>
</dbReference>
<gene>
    <name evidence="3" type="ORF">RM423_00595</name>
</gene>
<dbReference type="RefSeq" id="WP_311421044.1">
    <property type="nucleotide sequence ID" value="NZ_JAVREH010000001.1"/>
</dbReference>
<evidence type="ECO:0000259" key="1">
    <source>
        <dbReference type="PROSITE" id="PS50883"/>
    </source>
</evidence>
<dbReference type="InterPro" id="IPR050706">
    <property type="entry name" value="Cyclic-di-GMP_PDE-like"/>
</dbReference>
<feature type="domain" description="GGDEF" evidence="2">
    <location>
        <begin position="161"/>
        <end position="288"/>
    </location>
</feature>